<evidence type="ECO:0000313" key="3">
    <source>
        <dbReference type="Proteomes" id="UP000505325"/>
    </source>
</evidence>
<dbReference type="AlphaFoldDB" id="A0A6M8U6R4"/>
<dbReference type="InterPro" id="IPR052947">
    <property type="entry name" value="T6SS_Hcp1_domain"/>
</dbReference>
<keyword evidence="3" id="KW-1185">Reference proteome</keyword>
<dbReference type="GO" id="GO:0004519">
    <property type="term" value="F:endonuclease activity"/>
    <property type="evidence" value="ECO:0007669"/>
    <property type="project" value="UniProtKB-KW"/>
</dbReference>
<dbReference type="PANTHER" id="PTHR34319">
    <property type="entry name" value="MAJOR EXPORTED PROTEIN"/>
    <property type="match status" value="1"/>
</dbReference>
<keyword evidence="2" id="KW-0378">Hydrolase</keyword>
<evidence type="ECO:0000259" key="1">
    <source>
        <dbReference type="Pfam" id="PF26362"/>
    </source>
</evidence>
<keyword evidence="2" id="KW-0540">Nuclease</keyword>
<dbReference type="KEGG" id="pmak:PMPD1_0221"/>
<dbReference type="InterPro" id="IPR058406">
    <property type="entry name" value="DUF8093"/>
</dbReference>
<organism evidence="2 3">
    <name type="scientific">Paramixta manurensis</name>
    <dbReference type="NCBI Taxonomy" id="2740817"/>
    <lineage>
        <taxon>Bacteria</taxon>
        <taxon>Pseudomonadati</taxon>
        <taxon>Pseudomonadota</taxon>
        <taxon>Gammaproteobacteria</taxon>
        <taxon>Enterobacterales</taxon>
        <taxon>Erwiniaceae</taxon>
        <taxon>Paramixta</taxon>
    </lineage>
</organism>
<dbReference type="EMBL" id="CP054212">
    <property type="protein sequence ID" value="QKJ85204.1"/>
    <property type="molecule type" value="Genomic_DNA"/>
</dbReference>
<dbReference type="PANTHER" id="PTHR34319:SF7">
    <property type="entry name" value="HNH ENDONUCLEASE DOMAIN-CONTAINING PROTEIN"/>
    <property type="match status" value="1"/>
</dbReference>
<evidence type="ECO:0000313" key="2">
    <source>
        <dbReference type="EMBL" id="QKJ85204.1"/>
    </source>
</evidence>
<dbReference type="Pfam" id="PF26362">
    <property type="entry name" value="DUF8093"/>
    <property type="match status" value="1"/>
</dbReference>
<feature type="domain" description="DUF8093" evidence="1">
    <location>
        <begin position="9"/>
        <end position="146"/>
    </location>
</feature>
<accession>A0A6M8U6R4</accession>
<proteinExistence type="predicted"/>
<sequence length="300" mass="33943">MSVSLPGCDLFYLPRDNLAPERYALITQPIIARRYICDHYEFFDENTSPHIIAMRHRYSSLSTLHQPAGGKLAQERLKRMVLHGQVIMLDRYSAPGRLFYIDDQGQLICRHPWLFELSGADHIIRAYRDSVACRDYRHHGGKPQATSFTVYAYGSASTSDFSPQQASSPQTFNAINSKMAGRLLAAGGIYHQNPQMYAETARQLGGEAAAGFDQVLNQQTAGSLIALSSLLAAGRLAVHPASITELEKLKHFLGSYKGEKTLLQNIEVVKMYYIKRPAEERLMLRREFDRERKKFLKFIA</sequence>
<reference evidence="2 3" key="1">
    <citation type="submission" date="2020-06" db="EMBL/GenBank/DDBJ databases">
        <title>Genome sequence of Paramixta manurensis strain PD-1.</title>
        <authorList>
            <person name="Lee C.W."/>
            <person name="Kim J."/>
        </authorList>
    </citation>
    <scope>NUCLEOTIDE SEQUENCE [LARGE SCALE GENOMIC DNA]</scope>
    <source>
        <strain evidence="2 3">PD-1</strain>
    </source>
</reference>
<keyword evidence="2" id="KW-0255">Endonuclease</keyword>
<name>A0A6M8U6R4_9GAMM</name>
<protein>
    <submittedName>
        <fullName evidence="2">HNH endonuclease</fullName>
    </submittedName>
</protein>
<dbReference type="RefSeq" id="WP_354292739.1">
    <property type="nucleotide sequence ID" value="NZ_CP054212.1"/>
</dbReference>
<gene>
    <name evidence="2" type="ORF">PMPD1_0221</name>
</gene>
<dbReference type="Proteomes" id="UP000505325">
    <property type="component" value="Chromosome"/>
</dbReference>